<keyword evidence="1" id="KW-1133">Transmembrane helix</keyword>
<comment type="caution">
    <text evidence="2">The sequence shown here is derived from an EMBL/GenBank/DDBJ whole genome shotgun (WGS) entry which is preliminary data.</text>
</comment>
<feature type="transmembrane region" description="Helical" evidence="1">
    <location>
        <begin position="70"/>
        <end position="89"/>
    </location>
</feature>
<gene>
    <name evidence="2" type="ORF">ACFO4L_11365</name>
</gene>
<dbReference type="RefSeq" id="WP_377909792.1">
    <property type="nucleotide sequence ID" value="NZ_JBHSGK010000013.1"/>
</dbReference>
<reference evidence="3" key="1">
    <citation type="journal article" date="2019" name="Int. J. Syst. Evol. Microbiol.">
        <title>The Global Catalogue of Microorganisms (GCM) 10K type strain sequencing project: providing services to taxonomists for standard genome sequencing and annotation.</title>
        <authorList>
            <consortium name="The Broad Institute Genomics Platform"/>
            <consortium name="The Broad Institute Genome Sequencing Center for Infectious Disease"/>
            <person name="Wu L."/>
            <person name="Ma J."/>
        </authorList>
    </citation>
    <scope>NUCLEOTIDE SEQUENCE [LARGE SCALE GENOMIC DNA]</scope>
    <source>
        <strain evidence="3">JCM 12165</strain>
    </source>
</reference>
<evidence type="ECO:0000256" key="1">
    <source>
        <dbReference type="SAM" id="Phobius"/>
    </source>
</evidence>
<dbReference type="EMBL" id="JBHSGK010000013">
    <property type="protein sequence ID" value="MFC4737188.1"/>
    <property type="molecule type" value="Genomic_DNA"/>
</dbReference>
<keyword evidence="1" id="KW-0472">Membrane</keyword>
<evidence type="ECO:0000313" key="2">
    <source>
        <dbReference type="EMBL" id="MFC4737188.1"/>
    </source>
</evidence>
<evidence type="ECO:0000313" key="3">
    <source>
        <dbReference type="Proteomes" id="UP001595896"/>
    </source>
</evidence>
<keyword evidence="3" id="KW-1185">Reference proteome</keyword>
<sequence>MKRIFYALLALVSAVFAFVTGAYVVYFTAQTAILPIEACRPFFIFTSDSVQTCGQMHTADAVLAQFRSPLVYLFLAVLVTTAVSLTLLIKSRKAGAAP</sequence>
<proteinExistence type="predicted"/>
<accession>A0ABV9NUY1</accession>
<name>A0ABV9NUY1_9BACI</name>
<dbReference type="Proteomes" id="UP001595896">
    <property type="component" value="Unassembled WGS sequence"/>
</dbReference>
<protein>
    <recommendedName>
        <fullName evidence="4">Transmembrane protein</fullName>
    </recommendedName>
</protein>
<organism evidence="2 3">
    <name type="scientific">Bacillus daqingensis</name>
    <dbReference type="NCBI Taxonomy" id="872396"/>
    <lineage>
        <taxon>Bacteria</taxon>
        <taxon>Bacillati</taxon>
        <taxon>Bacillota</taxon>
        <taxon>Bacilli</taxon>
        <taxon>Bacillales</taxon>
        <taxon>Bacillaceae</taxon>
        <taxon>Bacillus</taxon>
    </lineage>
</organism>
<keyword evidence="1" id="KW-0812">Transmembrane</keyword>
<evidence type="ECO:0008006" key="4">
    <source>
        <dbReference type="Google" id="ProtNLM"/>
    </source>
</evidence>